<dbReference type="SUPFAM" id="SSF56219">
    <property type="entry name" value="DNase I-like"/>
    <property type="match status" value="1"/>
</dbReference>
<gene>
    <name evidence="7" type="ORF">FOZ60_016509</name>
</gene>
<dbReference type="Pfam" id="PF00078">
    <property type="entry name" value="RVT_1"/>
    <property type="match status" value="1"/>
</dbReference>
<feature type="domain" description="Reverse transcriptase" evidence="6">
    <location>
        <begin position="1308"/>
        <end position="1582"/>
    </location>
</feature>
<dbReference type="GO" id="GO:0008270">
    <property type="term" value="F:zinc ion binding"/>
    <property type="evidence" value="ECO:0007669"/>
    <property type="project" value="UniProtKB-KW"/>
</dbReference>
<feature type="region of interest" description="Disordered" evidence="3">
    <location>
        <begin position="1082"/>
        <end position="1110"/>
    </location>
</feature>
<keyword evidence="2" id="KW-0175">Coiled coil</keyword>
<feature type="region of interest" description="Disordered" evidence="3">
    <location>
        <begin position="474"/>
        <end position="596"/>
    </location>
</feature>
<dbReference type="PROSITE" id="PS50878">
    <property type="entry name" value="RT_POL"/>
    <property type="match status" value="1"/>
</dbReference>
<accession>A0A7J6N3J6</accession>
<feature type="signal peptide" evidence="4">
    <location>
        <begin position="1"/>
        <end position="16"/>
    </location>
</feature>
<keyword evidence="1" id="KW-0863">Zinc-finger</keyword>
<name>A0A7J6N3J6_PEROL</name>
<evidence type="ECO:0000256" key="1">
    <source>
        <dbReference type="PROSITE-ProRule" id="PRU00047"/>
    </source>
</evidence>
<dbReference type="GO" id="GO:0003676">
    <property type="term" value="F:nucleic acid binding"/>
    <property type="evidence" value="ECO:0007669"/>
    <property type="project" value="InterPro"/>
</dbReference>
<evidence type="ECO:0000259" key="6">
    <source>
        <dbReference type="PROSITE" id="PS50878"/>
    </source>
</evidence>
<evidence type="ECO:0000256" key="4">
    <source>
        <dbReference type="SAM" id="SignalP"/>
    </source>
</evidence>
<evidence type="ECO:0008006" key="9">
    <source>
        <dbReference type="Google" id="ProtNLM"/>
    </source>
</evidence>
<keyword evidence="1" id="KW-0862">Zinc</keyword>
<evidence type="ECO:0000313" key="7">
    <source>
        <dbReference type="EMBL" id="KAF4678498.1"/>
    </source>
</evidence>
<dbReference type="InterPro" id="IPR053361">
    <property type="entry name" value="Vulval_dev_neg_regulator"/>
</dbReference>
<comment type="caution">
    <text evidence="7">The sequence shown here is derived from an EMBL/GenBank/DDBJ whole genome shotgun (WGS) entry which is preliminary data.</text>
</comment>
<dbReference type="InterPro" id="IPR036691">
    <property type="entry name" value="Endo/exonu/phosph_ase_sf"/>
</dbReference>
<sequence length="1830" mass="197758">MTVTFLVGALPIMVTGSLRRLQVSTTTPSATTTVAASTVDAGTLQNTCDIYCQGLNGGASYCKLDQNPPTCQGGDQACGTIALCGPPVTVTPTQAVPTGDGTYEPACDTMCQSLNDEASYCKWWLPKPTCLGGDQPCGDQTVCTSQTWPPAPTPSLPAGAHPYESAPCNAYCVGLNGPASFCKWWKNEPVCQGGDQPCGPSDCATGTPAPTEGPPDSHAGPSPNCDAYCTSVNPGLSGDRVSYCKWWLYVPVCYDGDQPCGPSVCSSFGETTTSTSAVTSTTQATTTQATTTVAITTQGATTTAAVTTQAATTAVATTQAATTPAATTQAATTAGPTSQAATTAAPTTQAATTVAPTTQAATTAAAQASPSDSGTREAGRHKKKSKEKSKDAVSGLHEELEEKLRSVDLEAEDAFKDVIGIYTSALYEGRYYKTSISFLKNVGLYMAQLFAFKSEEVANERAQRIKLLQELAESKAQRERERNAVGSVAEEHGHADQACGSGGRELGVRRGTGNRPERVASGHTAGMGPNPPRAASAGRQRGNSRRGGSDGRLVPAGGAPRRAPGQPSQRRAESRAVNREASQGEEAGWTQRGSPKHLLVTTLSSRLQGVPEGRRWPNLSNEDYDTCLKKMQEAALMEEGAQWRILGMWRTSFGLAIELGDRGTLQDTLRAPPPGLSVKELAQKSCELSISDIPLALANEQGLRREIVRRNGIPEDVPWEIVKICTKKDAQGEPSSATAIVKMEEAVANRFLGKGGRKDALYIGATRVRVRPHHYTRVCFDCAGRHPESEGCGDRPERCAWCGQVGHQQRDCTLRNLPASQRTCGRCECKGHGSMEYMKCDAARVIRQERAGGPQGPGGQDFPRRTMRVGCMNVMRSPGALAIAVEEFQKAGVLAVLIQEPPAGTPVRCGDYDVVRDLSTSRPRAALLIAQGIPYKVDTAAEDHATVEVRPPGWGRWIKLTSLYLGRDKALEQVLGRVKGGPWSLVGGDLNAQSCSWCSRASSRQPQNQYDRESWRRGAEIDRWADSENLRCVNVNVGRDTFHNSRWGSAIDGIFLGEGLAECCANGADVMDLAVPSDHEALGLSLAPPGDERENGQDGGTAKGRRNPKRTNWEKFIGHIDKCNSGAEIRDAEELERRAGHLQKRLKDAVRLSTRRKTAGRPGSKNWWNEDLEKLRRTYQRERGKARKNPGVPALAEAEVEARRALLRGIKQCKREASRKAIEAMDEGAVKRWAKPRALQEWFDAEQAMDYFVGPATGDGDRGEGVANHHEDEANHRPTFELEMATFRRLVAATPKGRAPGDDECAYEHVRYAVENSSNFRGEIWEVMKASVQLGVFPRAFKPGLGQGSGEGDTVALAHPGGAGRGARIRARPFDGHRNQSDEGLEGPKRCRQGFTGMLLEDVTGAFDHCRWQNVEAAVAKRVGAQWTRLVTSFLQGRVVTLVSSSGEHATRLRTKGVSQGSGLSPRLFVLDSCGMVDEIKRAHQEDENNPDAPQYDINVIMYADDLCVGVKSGSIEGLVYGITRARQAAKAWAEREGFSLAEAKEELWVGGGDLTRALIGDRLPELRGKIKEEVKWLGLTMRSSPKGGICFRRQAERSLEEAVRLVRGCAGGALAQGDYPESLLWSRTMGASGTVRLVHEEGRKPPRHAAGRLMWRALGSTPGILMARVMEWKRVDHAVVERLAKATLYKRGWRLEDKDAKWLSQYAGDVLRNQQPDREQVAPEGRVLEIDGGGSPMPEEGCVQYYTDGSRKERTKGRPRGGRIATCARAEAQARLEKSAISHRELPIFTLEAAGADGLLEEGLAGLGGARCGCNSSTSQRRLHALMVY</sequence>
<feature type="compositionally biased region" description="Basic and acidic residues" evidence="3">
    <location>
        <begin position="388"/>
        <end position="397"/>
    </location>
</feature>
<dbReference type="PROSITE" id="PS50158">
    <property type="entry name" value="ZF_CCHC"/>
    <property type="match status" value="1"/>
</dbReference>
<feature type="chain" id="PRO_5029770632" description="CCHC-type domain-containing protein" evidence="4">
    <location>
        <begin position="17"/>
        <end position="1830"/>
    </location>
</feature>
<reference evidence="7 8" key="1">
    <citation type="submission" date="2020-04" db="EMBL/GenBank/DDBJ databases">
        <title>Perkinsus olseni comparative genomics.</title>
        <authorList>
            <person name="Bogema D.R."/>
        </authorList>
    </citation>
    <scope>NUCLEOTIDE SEQUENCE [LARGE SCALE GENOMIC DNA]</scope>
    <source>
        <strain evidence="7">00978-12</strain>
    </source>
</reference>
<evidence type="ECO:0000259" key="5">
    <source>
        <dbReference type="PROSITE" id="PS50158"/>
    </source>
</evidence>
<dbReference type="PANTHER" id="PTHR48233">
    <property type="entry name" value="MUCIN 4B, ISOFORM B-RELATED"/>
    <property type="match status" value="1"/>
</dbReference>
<protein>
    <recommendedName>
        <fullName evidence="9">CCHC-type domain-containing protein</fullName>
    </recommendedName>
</protein>
<dbReference type="Gene3D" id="3.60.10.10">
    <property type="entry name" value="Endonuclease/exonuclease/phosphatase"/>
    <property type="match status" value="1"/>
</dbReference>
<keyword evidence="1" id="KW-0479">Metal-binding</keyword>
<organism evidence="7 8">
    <name type="scientific">Perkinsus olseni</name>
    <name type="common">Perkinsus atlanticus</name>
    <dbReference type="NCBI Taxonomy" id="32597"/>
    <lineage>
        <taxon>Eukaryota</taxon>
        <taxon>Sar</taxon>
        <taxon>Alveolata</taxon>
        <taxon>Perkinsozoa</taxon>
        <taxon>Perkinsea</taxon>
        <taxon>Perkinsida</taxon>
        <taxon>Perkinsidae</taxon>
        <taxon>Perkinsus</taxon>
    </lineage>
</organism>
<evidence type="ECO:0000256" key="2">
    <source>
        <dbReference type="SAM" id="Coils"/>
    </source>
</evidence>
<dbReference type="Proteomes" id="UP000541610">
    <property type="component" value="Unassembled WGS sequence"/>
</dbReference>
<feature type="compositionally biased region" description="Basic and acidic residues" evidence="3">
    <location>
        <begin position="474"/>
        <end position="495"/>
    </location>
</feature>
<feature type="compositionally biased region" description="Low complexity" evidence="3">
    <location>
        <begin position="318"/>
        <end position="370"/>
    </location>
</feature>
<feature type="domain" description="CCHC-type" evidence="5">
    <location>
        <begin position="798"/>
        <end position="812"/>
    </location>
</feature>
<keyword evidence="4" id="KW-0732">Signal</keyword>
<evidence type="ECO:0000313" key="8">
    <source>
        <dbReference type="Proteomes" id="UP000541610"/>
    </source>
</evidence>
<dbReference type="OrthoDB" id="411871at2759"/>
<evidence type="ECO:0000256" key="3">
    <source>
        <dbReference type="SAM" id="MobiDB-lite"/>
    </source>
</evidence>
<dbReference type="InterPro" id="IPR000477">
    <property type="entry name" value="RT_dom"/>
</dbReference>
<feature type="coiled-coil region" evidence="2">
    <location>
        <begin position="1132"/>
        <end position="1189"/>
    </location>
</feature>
<proteinExistence type="predicted"/>
<feature type="region of interest" description="Disordered" evidence="3">
    <location>
        <begin position="318"/>
        <end position="397"/>
    </location>
</feature>
<dbReference type="EMBL" id="JABANP010000888">
    <property type="protein sequence ID" value="KAF4678498.1"/>
    <property type="molecule type" value="Genomic_DNA"/>
</dbReference>
<dbReference type="InterPro" id="IPR001878">
    <property type="entry name" value="Znf_CCHC"/>
</dbReference>